<feature type="domain" description="DUF427" evidence="1">
    <location>
        <begin position="2"/>
        <end position="86"/>
    </location>
</feature>
<evidence type="ECO:0000259" key="1">
    <source>
        <dbReference type="Pfam" id="PF04248"/>
    </source>
</evidence>
<dbReference type="OrthoDB" id="119916at2"/>
<accession>A0A1I3BFG0</accession>
<name>A0A1I3BFG0_9PLAN</name>
<dbReference type="RefSeq" id="WP_092047504.1">
    <property type="nucleotide sequence ID" value="NZ_FOQD01000001.1"/>
</dbReference>
<dbReference type="PANTHER" id="PTHR34310">
    <property type="entry name" value="DUF427 DOMAIN PROTEIN (AFU_ORTHOLOGUE AFUA_3G02220)"/>
    <property type="match status" value="1"/>
</dbReference>
<dbReference type="InterPro" id="IPR038694">
    <property type="entry name" value="DUF427_sf"/>
</dbReference>
<proteinExistence type="predicted"/>
<evidence type="ECO:0000313" key="2">
    <source>
        <dbReference type="EMBL" id="SFH61037.1"/>
    </source>
</evidence>
<dbReference type="Gene3D" id="2.170.150.40">
    <property type="entry name" value="Domain of unknown function (DUF427)"/>
    <property type="match status" value="1"/>
</dbReference>
<dbReference type="InterPro" id="IPR007361">
    <property type="entry name" value="DUF427"/>
</dbReference>
<dbReference type="STRING" id="1576369.SAMN05421753_101427"/>
<organism evidence="2 3">
    <name type="scientific">Planctomicrobium piriforme</name>
    <dbReference type="NCBI Taxonomy" id="1576369"/>
    <lineage>
        <taxon>Bacteria</taxon>
        <taxon>Pseudomonadati</taxon>
        <taxon>Planctomycetota</taxon>
        <taxon>Planctomycetia</taxon>
        <taxon>Planctomycetales</taxon>
        <taxon>Planctomycetaceae</taxon>
        <taxon>Planctomicrobium</taxon>
    </lineage>
</organism>
<gene>
    <name evidence="2" type="ORF">SAMN05421753_101427</name>
</gene>
<protein>
    <submittedName>
        <fullName evidence="2">Uncharacterized conserved protein, DUF427 family</fullName>
    </submittedName>
</protein>
<dbReference type="Pfam" id="PF04248">
    <property type="entry name" value="NTP_transf_9"/>
    <property type="match status" value="1"/>
</dbReference>
<reference evidence="3" key="1">
    <citation type="submission" date="2016-10" db="EMBL/GenBank/DDBJ databases">
        <authorList>
            <person name="Varghese N."/>
            <person name="Submissions S."/>
        </authorList>
    </citation>
    <scope>NUCLEOTIDE SEQUENCE [LARGE SCALE GENOMIC DNA]</scope>
    <source>
        <strain evidence="3">DSM 26348</strain>
    </source>
</reference>
<dbReference type="Proteomes" id="UP000199518">
    <property type="component" value="Unassembled WGS sequence"/>
</dbReference>
<dbReference type="PANTHER" id="PTHR34310:SF5">
    <property type="entry name" value="DUF427 DOMAIN PROTEIN (AFU_ORTHOLOGUE AFUA_3G02220)"/>
    <property type="match status" value="1"/>
</dbReference>
<evidence type="ECO:0000313" key="3">
    <source>
        <dbReference type="Proteomes" id="UP000199518"/>
    </source>
</evidence>
<dbReference type="EMBL" id="FOQD01000001">
    <property type="protein sequence ID" value="SFH61037.1"/>
    <property type="molecule type" value="Genomic_DNA"/>
</dbReference>
<dbReference type="AlphaFoldDB" id="A0A1I3BFG0"/>
<keyword evidence="3" id="KW-1185">Reference proteome</keyword>
<sequence length="105" mass="11906">MMRAIWNGVVLAESAHTELLEGHYYFPPGTVKPEFLRRSTTQINCPWKGMADFCHLEVDGERCENAAWYFPAPKPEAREIRNYIAFGDSVEIEIVEAQAVCLSGQ</sequence>